<reference evidence="3" key="1">
    <citation type="submission" date="2020-03" db="EMBL/GenBank/DDBJ databases">
        <title>Roseovarius gahaiensis sp. nov., isolated from Gahai Saline Lake, China.</title>
        <authorList>
            <person name="Sun X."/>
        </authorList>
    </citation>
    <scope>NUCLEOTIDE SEQUENCE</scope>
    <source>
        <strain evidence="3">GH877</strain>
    </source>
</reference>
<dbReference type="InterPro" id="IPR050739">
    <property type="entry name" value="MFP"/>
</dbReference>
<evidence type="ECO:0000313" key="4">
    <source>
        <dbReference type="Proteomes" id="UP000639775"/>
    </source>
</evidence>
<gene>
    <name evidence="3" type="ORF">HAT86_05170</name>
</gene>
<comment type="subcellular location">
    <subcellularLocation>
        <location evidence="1">Cell envelope</location>
    </subcellularLocation>
</comment>
<dbReference type="PANTHER" id="PTHR30386">
    <property type="entry name" value="MEMBRANE FUSION SUBUNIT OF EMRAB-TOLC MULTIDRUG EFFLUX PUMP"/>
    <property type="match status" value="1"/>
</dbReference>
<accession>A0A967BGQ3</accession>
<dbReference type="RefSeq" id="WP_167194092.1">
    <property type="nucleotide sequence ID" value="NZ_JAAORB010000005.1"/>
</dbReference>
<keyword evidence="4" id="KW-1185">Reference proteome</keyword>
<sequence length="387" mass="42115">MKYTRLIIGVAIIIVAGWIIIGEQITGASANAVVNAPLSTVRAPIAGQLSLPDRGLGAPVSDGKEIATVTDARVDRVRLDDLLIERAFADAEQMRLESQIEETEVVMQRLVARSEQFTAARIDELETRLSHARARLDLLQAGLEGDAMIDGLLEDGQLQDLGDPRVPGSALEYALERVAVLEIELATAQDGVFLGDGYNDAPNAEQRRVELETMQGDQVARLTEAKARLQAIDDRIDRERLRVNRAGVASLAAPVDGQVWEVLASDGEHVQRGDALVRLLDCRDTMVTLSVTESVYNDLRVGDEARFRLSGGGEAHPGTVLRLAGSGAGTFYRNLAVSPSQLHLEGYNVTILVPALREDADAHCAVGRTGQAFFERRPLDWLRGLWN</sequence>
<protein>
    <submittedName>
        <fullName evidence="3">HlyD family efflux transporter periplasmic adaptor subunit</fullName>
    </submittedName>
</protein>
<evidence type="ECO:0000313" key="3">
    <source>
        <dbReference type="EMBL" id="NHQ73857.1"/>
    </source>
</evidence>
<dbReference type="GO" id="GO:0030313">
    <property type="term" value="C:cell envelope"/>
    <property type="evidence" value="ECO:0007669"/>
    <property type="project" value="UniProtKB-SubCell"/>
</dbReference>
<feature type="coiled-coil region" evidence="2">
    <location>
        <begin position="93"/>
        <end position="142"/>
    </location>
</feature>
<dbReference type="PANTHER" id="PTHR30386:SF19">
    <property type="entry name" value="MULTIDRUG EXPORT PROTEIN EMRA-RELATED"/>
    <property type="match status" value="1"/>
</dbReference>
<evidence type="ECO:0000256" key="2">
    <source>
        <dbReference type="SAM" id="Coils"/>
    </source>
</evidence>
<evidence type="ECO:0000256" key="1">
    <source>
        <dbReference type="ARBA" id="ARBA00004196"/>
    </source>
</evidence>
<proteinExistence type="predicted"/>
<organism evidence="3 4">
    <name type="scientific">Roseovarius gahaiensis</name>
    <dbReference type="NCBI Taxonomy" id="2716691"/>
    <lineage>
        <taxon>Bacteria</taxon>
        <taxon>Pseudomonadati</taxon>
        <taxon>Pseudomonadota</taxon>
        <taxon>Alphaproteobacteria</taxon>
        <taxon>Rhodobacterales</taxon>
        <taxon>Roseobacteraceae</taxon>
        <taxon>Roseovarius</taxon>
    </lineage>
</organism>
<keyword evidence="2" id="KW-0175">Coiled coil</keyword>
<dbReference type="AlphaFoldDB" id="A0A967BGQ3"/>
<dbReference type="EMBL" id="JAAORB010000005">
    <property type="protein sequence ID" value="NHQ73857.1"/>
    <property type="molecule type" value="Genomic_DNA"/>
</dbReference>
<name>A0A967BGQ3_9RHOB</name>
<dbReference type="Proteomes" id="UP000639775">
    <property type="component" value="Unassembled WGS sequence"/>
</dbReference>
<comment type="caution">
    <text evidence="3">The sequence shown here is derived from an EMBL/GenBank/DDBJ whole genome shotgun (WGS) entry which is preliminary data.</text>
</comment>